<dbReference type="AlphaFoldDB" id="A0A2A2J5T0"/>
<feature type="region of interest" description="Disordered" evidence="1">
    <location>
        <begin position="1"/>
        <end position="277"/>
    </location>
</feature>
<keyword evidence="3" id="KW-1185">Reference proteome</keyword>
<feature type="compositionally biased region" description="Basic and acidic residues" evidence="1">
    <location>
        <begin position="212"/>
        <end position="226"/>
    </location>
</feature>
<sequence>MSGGSEPPSSNAGEGKAGPEMGMEMGEDAIDRARTEQTQPQSPQQKAETPTTPQKQPTGIPVKQPTPPRSTTPSKAPSKVHSPLPRPHPHPHPPPVHPTHSTHPVPVKREHVARRARMDAFLMEQSGYHHQSAASGSTSSGLGVKSGQSKMNGPLGNVKQQAATPRSSSWSRAQLSEQRLTQSMSARTPRSKSMGRTKTNEDEDLRGQAEAAFREWLKRKASEPRLPKASPSRDQIAKHLREESKQRMINRWQNKKVIRTFQPDDNSTNGTNPNATL</sequence>
<evidence type="ECO:0000313" key="2">
    <source>
        <dbReference type="EMBL" id="PAV56975.1"/>
    </source>
</evidence>
<dbReference type="OrthoDB" id="5875462at2759"/>
<feature type="compositionally biased region" description="Low complexity" evidence="1">
    <location>
        <begin position="132"/>
        <end position="141"/>
    </location>
</feature>
<accession>A0A2A2J5T0</accession>
<feature type="compositionally biased region" description="Polar residues" evidence="1">
    <location>
        <begin position="36"/>
        <end position="57"/>
    </location>
</feature>
<proteinExistence type="predicted"/>
<protein>
    <submittedName>
        <fullName evidence="2">Uncharacterized protein</fullName>
    </submittedName>
</protein>
<feature type="compositionally biased region" description="Polar residues" evidence="1">
    <location>
        <begin position="263"/>
        <end position="277"/>
    </location>
</feature>
<dbReference type="EMBL" id="LIAE01010664">
    <property type="protein sequence ID" value="PAV56975.1"/>
    <property type="molecule type" value="Genomic_DNA"/>
</dbReference>
<feature type="compositionally biased region" description="Basic and acidic residues" evidence="1">
    <location>
        <begin position="235"/>
        <end position="246"/>
    </location>
</feature>
<dbReference type="Proteomes" id="UP000218231">
    <property type="component" value="Unassembled WGS sequence"/>
</dbReference>
<feature type="compositionally biased region" description="Polar residues" evidence="1">
    <location>
        <begin position="158"/>
        <end position="188"/>
    </location>
</feature>
<reference evidence="2 3" key="1">
    <citation type="journal article" date="2017" name="Curr. Biol.">
        <title>Genome architecture and evolution of a unichromosomal asexual nematode.</title>
        <authorList>
            <person name="Fradin H."/>
            <person name="Zegar C."/>
            <person name="Gutwein M."/>
            <person name="Lucas J."/>
            <person name="Kovtun M."/>
            <person name="Corcoran D."/>
            <person name="Baugh L.R."/>
            <person name="Kiontke K."/>
            <person name="Gunsalus K."/>
            <person name="Fitch D.H."/>
            <person name="Piano F."/>
        </authorList>
    </citation>
    <scope>NUCLEOTIDE SEQUENCE [LARGE SCALE GENOMIC DNA]</scope>
    <source>
        <strain evidence="2">PF1309</strain>
    </source>
</reference>
<evidence type="ECO:0000313" key="3">
    <source>
        <dbReference type="Proteomes" id="UP000218231"/>
    </source>
</evidence>
<evidence type="ECO:0000256" key="1">
    <source>
        <dbReference type="SAM" id="MobiDB-lite"/>
    </source>
</evidence>
<name>A0A2A2J5T0_9BILA</name>
<comment type="caution">
    <text evidence="2">The sequence shown here is derived from an EMBL/GenBank/DDBJ whole genome shotgun (WGS) entry which is preliminary data.</text>
</comment>
<gene>
    <name evidence="2" type="ORF">WR25_19637</name>
</gene>
<organism evidence="2 3">
    <name type="scientific">Diploscapter pachys</name>
    <dbReference type="NCBI Taxonomy" id="2018661"/>
    <lineage>
        <taxon>Eukaryota</taxon>
        <taxon>Metazoa</taxon>
        <taxon>Ecdysozoa</taxon>
        <taxon>Nematoda</taxon>
        <taxon>Chromadorea</taxon>
        <taxon>Rhabditida</taxon>
        <taxon>Rhabditina</taxon>
        <taxon>Rhabditomorpha</taxon>
        <taxon>Rhabditoidea</taxon>
        <taxon>Rhabditidae</taxon>
        <taxon>Diploscapter</taxon>
    </lineage>
</organism>